<dbReference type="AlphaFoldDB" id="A0AAQ4CXX1"/>
<evidence type="ECO:0000256" key="1">
    <source>
        <dbReference type="SAM" id="MobiDB-lite"/>
    </source>
</evidence>
<proteinExistence type="predicted"/>
<organism evidence="2 3">
    <name type="scientific">Amblyomma americanum</name>
    <name type="common">Lone star tick</name>
    <dbReference type="NCBI Taxonomy" id="6943"/>
    <lineage>
        <taxon>Eukaryota</taxon>
        <taxon>Metazoa</taxon>
        <taxon>Ecdysozoa</taxon>
        <taxon>Arthropoda</taxon>
        <taxon>Chelicerata</taxon>
        <taxon>Arachnida</taxon>
        <taxon>Acari</taxon>
        <taxon>Parasitiformes</taxon>
        <taxon>Ixodida</taxon>
        <taxon>Ixodoidea</taxon>
        <taxon>Ixodidae</taxon>
        <taxon>Amblyomminae</taxon>
        <taxon>Amblyomma</taxon>
    </lineage>
</organism>
<evidence type="ECO:0000313" key="3">
    <source>
        <dbReference type="Proteomes" id="UP001321473"/>
    </source>
</evidence>
<keyword evidence="3" id="KW-1185">Reference proteome</keyword>
<gene>
    <name evidence="2" type="ORF">V5799_002237</name>
</gene>
<evidence type="ECO:0000313" key="2">
    <source>
        <dbReference type="EMBL" id="KAK8755061.1"/>
    </source>
</evidence>
<dbReference type="EMBL" id="JARKHS020036762">
    <property type="protein sequence ID" value="KAK8755061.1"/>
    <property type="molecule type" value="Genomic_DNA"/>
</dbReference>
<feature type="region of interest" description="Disordered" evidence="1">
    <location>
        <begin position="26"/>
        <end position="60"/>
    </location>
</feature>
<name>A0AAQ4CXX1_AMBAM</name>
<reference evidence="2 3" key="1">
    <citation type="journal article" date="2023" name="Arcadia Sci">
        <title>De novo assembly of a long-read Amblyomma americanum tick genome.</title>
        <authorList>
            <person name="Chou S."/>
            <person name="Poskanzer K.E."/>
            <person name="Rollins M."/>
            <person name="Thuy-Boun P.S."/>
        </authorList>
    </citation>
    <scope>NUCLEOTIDE SEQUENCE [LARGE SCALE GENOMIC DNA]</scope>
    <source>
        <strain evidence="2">F_SG_1</strain>
        <tissue evidence="2">Salivary glands</tissue>
    </source>
</reference>
<accession>A0AAQ4CXX1</accession>
<comment type="caution">
    <text evidence="2">The sequence shown here is derived from an EMBL/GenBank/DDBJ whole genome shotgun (WGS) entry which is preliminary data.</text>
</comment>
<protein>
    <submittedName>
        <fullName evidence="2">Uncharacterized protein</fullName>
    </submittedName>
</protein>
<sequence>MYTLKGRGEKEAFKNLRLYSDIFVQNPNSHHGREQQSGCVRAGGETMGWRSESSDEGGGPFTPVIGALYARMPKMSCKNK</sequence>
<dbReference type="Proteomes" id="UP001321473">
    <property type="component" value="Unassembled WGS sequence"/>
</dbReference>